<dbReference type="PANTHER" id="PTHR36928">
    <property type="entry name" value="PHOSPHATASE YCDX-RELATED"/>
    <property type="match status" value="1"/>
</dbReference>
<feature type="domain" description="Polymerase/histidinol phosphatase N-terminal" evidence="1">
    <location>
        <begin position="8"/>
        <end position="81"/>
    </location>
</feature>
<dbReference type="PANTHER" id="PTHR36928:SF1">
    <property type="entry name" value="PHOSPHATASE YCDX-RELATED"/>
    <property type="match status" value="1"/>
</dbReference>
<dbReference type="AlphaFoldDB" id="A0A1F4RBI3"/>
<proteinExistence type="predicted"/>
<sequence>MQDLGPRYEFHSHTIFSDGKLLPLALVIEAQFRKVLVIALTDHVDPSNIDWTLKHIVGFVKQIDNKLPIKVIPGAEVSYLPPKMIGEYCKKAKKLGARLIIVHGESPVEPAVPKGTNQAALKLKGLVNILAHPGWITEAQAQLAKDNDIYLELSARRGHSQGNKHVAKVAKKVGAKLLVNTDAHADKDLIAQEHAFWIAKKAGLNNEEAIKVVRDNPREFIKKILRR</sequence>
<dbReference type="GO" id="GO:0042578">
    <property type="term" value="F:phosphoric ester hydrolase activity"/>
    <property type="evidence" value="ECO:0007669"/>
    <property type="project" value="TreeGrafter"/>
</dbReference>
<evidence type="ECO:0000259" key="1">
    <source>
        <dbReference type="SMART" id="SM00481"/>
    </source>
</evidence>
<dbReference type="Gene3D" id="3.20.20.140">
    <property type="entry name" value="Metal-dependent hydrolases"/>
    <property type="match status" value="1"/>
</dbReference>
<dbReference type="SUPFAM" id="SSF89550">
    <property type="entry name" value="PHP domain-like"/>
    <property type="match status" value="1"/>
</dbReference>
<evidence type="ECO:0000313" key="2">
    <source>
        <dbReference type="EMBL" id="OGC05537.1"/>
    </source>
</evidence>
<dbReference type="InterPro" id="IPR003141">
    <property type="entry name" value="Pol/His_phosphatase_N"/>
</dbReference>
<dbReference type="CDD" id="cd07432">
    <property type="entry name" value="PHP_HisPPase"/>
    <property type="match status" value="1"/>
</dbReference>
<dbReference type="SMART" id="SM00481">
    <property type="entry name" value="POLIIIAc"/>
    <property type="match status" value="1"/>
</dbReference>
<dbReference type="InterPro" id="IPR050243">
    <property type="entry name" value="PHP_phosphatase"/>
</dbReference>
<organism evidence="2 3">
    <name type="scientific">candidate division WOR-1 bacterium RIFCSPLOWO2_02_FULL_46_20</name>
    <dbReference type="NCBI Taxonomy" id="1802567"/>
    <lineage>
        <taxon>Bacteria</taxon>
        <taxon>Bacillati</taxon>
        <taxon>Saganbacteria</taxon>
    </lineage>
</organism>
<comment type="caution">
    <text evidence="2">The sequence shown here is derived from an EMBL/GenBank/DDBJ whole genome shotgun (WGS) entry which is preliminary data.</text>
</comment>
<dbReference type="NCBIfam" id="NF004981">
    <property type="entry name" value="PRK06361.1"/>
    <property type="match status" value="1"/>
</dbReference>
<dbReference type="EMBL" id="METP01000040">
    <property type="protein sequence ID" value="OGC05537.1"/>
    <property type="molecule type" value="Genomic_DNA"/>
</dbReference>
<dbReference type="GO" id="GO:0008270">
    <property type="term" value="F:zinc ion binding"/>
    <property type="evidence" value="ECO:0007669"/>
    <property type="project" value="TreeGrafter"/>
</dbReference>
<evidence type="ECO:0000313" key="3">
    <source>
        <dbReference type="Proteomes" id="UP000176938"/>
    </source>
</evidence>
<accession>A0A1F4RBI3</accession>
<dbReference type="Proteomes" id="UP000176938">
    <property type="component" value="Unassembled WGS sequence"/>
</dbReference>
<gene>
    <name evidence="2" type="ORF">A3H38_06115</name>
</gene>
<dbReference type="InterPro" id="IPR016195">
    <property type="entry name" value="Pol/histidinol_Pase-like"/>
</dbReference>
<dbReference type="GO" id="GO:0005829">
    <property type="term" value="C:cytosol"/>
    <property type="evidence" value="ECO:0007669"/>
    <property type="project" value="TreeGrafter"/>
</dbReference>
<protein>
    <recommendedName>
        <fullName evidence="1">Polymerase/histidinol phosphatase N-terminal domain-containing protein</fullName>
    </recommendedName>
</protein>
<name>A0A1F4RBI3_UNCSA</name>
<reference evidence="2 3" key="1">
    <citation type="journal article" date="2016" name="Nat. Commun.">
        <title>Thousands of microbial genomes shed light on interconnected biogeochemical processes in an aquifer system.</title>
        <authorList>
            <person name="Anantharaman K."/>
            <person name="Brown C.T."/>
            <person name="Hug L.A."/>
            <person name="Sharon I."/>
            <person name="Castelle C.J."/>
            <person name="Probst A.J."/>
            <person name="Thomas B.C."/>
            <person name="Singh A."/>
            <person name="Wilkins M.J."/>
            <person name="Karaoz U."/>
            <person name="Brodie E.L."/>
            <person name="Williams K.H."/>
            <person name="Hubbard S.S."/>
            <person name="Banfield J.F."/>
        </authorList>
    </citation>
    <scope>NUCLEOTIDE SEQUENCE [LARGE SCALE GENOMIC DNA]</scope>
</reference>